<name>A0AAV3M1F3_9GAMM</name>
<evidence type="ECO:0000313" key="1">
    <source>
        <dbReference type="EMBL" id="EUD09532.1"/>
    </source>
</evidence>
<gene>
    <name evidence="1" type="ORF">HMPREF1563_4088</name>
</gene>
<dbReference type="EMBL" id="JALD01000072">
    <property type="protein sequence ID" value="EUD09532.1"/>
    <property type="molecule type" value="Genomic_DNA"/>
</dbReference>
<dbReference type="AlphaFoldDB" id="A0AAV3M1F3"/>
<evidence type="ECO:0000313" key="2">
    <source>
        <dbReference type="Proteomes" id="UP000022311"/>
    </source>
</evidence>
<comment type="caution">
    <text evidence="1">The sequence shown here is derived from an EMBL/GenBank/DDBJ whole genome shotgun (WGS) entry which is preliminary data.</text>
</comment>
<organism evidence="1 2">
    <name type="scientific">Providencia alcalifaciens 205/92</name>
    <dbReference type="NCBI Taxonomy" id="1256988"/>
    <lineage>
        <taxon>Bacteria</taxon>
        <taxon>Pseudomonadati</taxon>
        <taxon>Pseudomonadota</taxon>
        <taxon>Gammaproteobacteria</taxon>
        <taxon>Enterobacterales</taxon>
        <taxon>Morganellaceae</taxon>
        <taxon>Providencia</taxon>
    </lineage>
</organism>
<protein>
    <submittedName>
        <fullName evidence="1">Uncharacterized protein</fullName>
    </submittedName>
</protein>
<proteinExistence type="predicted"/>
<accession>A0AAV3M1F3</accession>
<reference evidence="1 2" key="1">
    <citation type="submission" date="2014-01" db="EMBL/GenBank/DDBJ databases">
        <authorList>
            <person name="Durkin A.S."/>
            <person name="McCorrison J."/>
            <person name="Torralba M."/>
            <person name="Gillis M."/>
            <person name="Haft D.H."/>
            <person name="Methe B."/>
            <person name="Sutton G."/>
            <person name="Nelson K.E."/>
        </authorList>
    </citation>
    <scope>NUCLEOTIDE SEQUENCE [LARGE SCALE GENOMIC DNA]</scope>
    <source>
        <strain evidence="1 2">205/92</strain>
    </source>
</reference>
<dbReference type="Proteomes" id="UP000022311">
    <property type="component" value="Unassembled WGS sequence"/>
</dbReference>
<sequence>MTAFIENSVKEINMAIINETDFFKGALWAADILLSTTHCAGANDEVRDILEHIPNLYSVVMRTPETEVHDLRLYADKEFPLGLNAEYTAISIAPLKDFFDILPVTEHELDCEAMDIETWGVVADLTNGKKDLLIAGLLSPETAQMYADRLSEQLAFQQKKAS</sequence>